<reference evidence="3" key="1">
    <citation type="submission" date="2022-03" db="EMBL/GenBank/DDBJ databases">
        <title>De novo assembled genomes of Belliella spp. (Cyclobacteriaceae) strains.</title>
        <authorList>
            <person name="Szabo A."/>
            <person name="Korponai K."/>
            <person name="Felfoldi T."/>
        </authorList>
    </citation>
    <scope>NUCLEOTIDE SEQUENCE</scope>
    <source>
        <strain evidence="3">DSM 107340</strain>
    </source>
</reference>
<name>A0ABS9UL61_9BACT</name>
<proteinExistence type="predicted"/>
<organism evidence="3 4">
    <name type="scientific">Belliella calami</name>
    <dbReference type="NCBI Taxonomy" id="2923436"/>
    <lineage>
        <taxon>Bacteria</taxon>
        <taxon>Pseudomonadati</taxon>
        <taxon>Bacteroidota</taxon>
        <taxon>Cytophagia</taxon>
        <taxon>Cytophagales</taxon>
        <taxon>Cyclobacteriaceae</taxon>
        <taxon>Belliella</taxon>
    </lineage>
</organism>
<feature type="transmembrane region" description="Helical" evidence="1">
    <location>
        <begin position="46"/>
        <end position="66"/>
    </location>
</feature>
<keyword evidence="1" id="KW-0812">Transmembrane</keyword>
<dbReference type="Proteomes" id="UP001165488">
    <property type="component" value="Unassembled WGS sequence"/>
</dbReference>
<keyword evidence="1" id="KW-0472">Membrane</keyword>
<keyword evidence="2" id="KW-0732">Signal</keyword>
<keyword evidence="1" id="KW-1133">Transmembrane helix</keyword>
<evidence type="ECO:0000313" key="4">
    <source>
        <dbReference type="Proteomes" id="UP001165488"/>
    </source>
</evidence>
<feature type="chain" id="PRO_5045487971" evidence="2">
    <location>
        <begin position="19"/>
        <end position="87"/>
    </location>
</feature>
<gene>
    <name evidence="3" type="ORF">MM236_04705</name>
</gene>
<sequence length="87" mass="10034">MKKWFIMLFLLLSFQSYAQEKIAITEDDYNNSKIEMADIMRSEGKIYVLVGIIGIVFAGILVYVIATDRKISRLEKLLQEDRGVNSK</sequence>
<feature type="signal peptide" evidence="2">
    <location>
        <begin position="1"/>
        <end position="18"/>
    </location>
</feature>
<keyword evidence="4" id="KW-1185">Reference proteome</keyword>
<dbReference type="EMBL" id="JAKZGS010000003">
    <property type="protein sequence ID" value="MCH7397273.1"/>
    <property type="molecule type" value="Genomic_DNA"/>
</dbReference>
<evidence type="ECO:0000256" key="1">
    <source>
        <dbReference type="SAM" id="Phobius"/>
    </source>
</evidence>
<dbReference type="Pfam" id="PF20077">
    <property type="entry name" value="CcmD_alt"/>
    <property type="match status" value="1"/>
</dbReference>
<comment type="caution">
    <text evidence="3">The sequence shown here is derived from an EMBL/GenBank/DDBJ whole genome shotgun (WGS) entry which is preliminary data.</text>
</comment>
<dbReference type="RefSeq" id="WP_241273790.1">
    <property type="nucleotide sequence ID" value="NZ_JAKZGS010000003.1"/>
</dbReference>
<evidence type="ECO:0000256" key="2">
    <source>
        <dbReference type="SAM" id="SignalP"/>
    </source>
</evidence>
<protein>
    <submittedName>
        <fullName evidence="3">CcmD family protein</fullName>
    </submittedName>
</protein>
<evidence type="ECO:0000313" key="3">
    <source>
        <dbReference type="EMBL" id="MCH7397273.1"/>
    </source>
</evidence>
<accession>A0ABS9UL61</accession>